<dbReference type="AlphaFoldDB" id="A0A5C8KJ86"/>
<feature type="transmembrane region" description="Helical" evidence="2">
    <location>
        <begin position="119"/>
        <end position="142"/>
    </location>
</feature>
<proteinExistence type="predicted"/>
<feature type="transmembrane region" description="Helical" evidence="2">
    <location>
        <begin position="233"/>
        <end position="256"/>
    </location>
</feature>
<evidence type="ECO:0000256" key="1">
    <source>
        <dbReference type="ARBA" id="ARBA00022448"/>
    </source>
</evidence>
<dbReference type="Pfam" id="PF01554">
    <property type="entry name" value="MatE"/>
    <property type="match status" value="2"/>
</dbReference>
<feature type="transmembrane region" description="Helical" evidence="2">
    <location>
        <begin position="79"/>
        <end position="99"/>
    </location>
</feature>
<evidence type="ECO:0000313" key="4">
    <source>
        <dbReference type="Proteomes" id="UP000321248"/>
    </source>
</evidence>
<protein>
    <submittedName>
        <fullName evidence="3">MATE family efflux transporter</fullName>
    </submittedName>
</protein>
<dbReference type="NCBIfam" id="TIGR00797">
    <property type="entry name" value="matE"/>
    <property type="match status" value="1"/>
</dbReference>
<dbReference type="CDD" id="cd13131">
    <property type="entry name" value="MATE_NorM_like"/>
    <property type="match status" value="1"/>
</dbReference>
<evidence type="ECO:0000256" key="2">
    <source>
        <dbReference type="SAM" id="Phobius"/>
    </source>
</evidence>
<feature type="transmembrane region" description="Helical" evidence="2">
    <location>
        <begin position="268"/>
        <end position="289"/>
    </location>
</feature>
<dbReference type="PANTHER" id="PTHR43298">
    <property type="entry name" value="MULTIDRUG RESISTANCE PROTEIN NORM-RELATED"/>
    <property type="match status" value="1"/>
</dbReference>
<gene>
    <name evidence="3" type="ORF">FU658_13200</name>
</gene>
<dbReference type="PANTHER" id="PTHR43298:SF2">
    <property type="entry name" value="FMN_FAD EXPORTER YEEO-RELATED"/>
    <property type="match status" value="1"/>
</dbReference>
<feature type="transmembrane region" description="Helical" evidence="2">
    <location>
        <begin position="187"/>
        <end position="205"/>
    </location>
</feature>
<feature type="transmembrane region" description="Helical" evidence="2">
    <location>
        <begin position="36"/>
        <end position="58"/>
    </location>
</feature>
<keyword evidence="2" id="KW-1133">Transmembrane helix</keyword>
<name>A0A5C8KJ86_9GAMM</name>
<organism evidence="3 4">
    <name type="scientific">Alkalisalibacterium limincola</name>
    <dbReference type="NCBI Taxonomy" id="2699169"/>
    <lineage>
        <taxon>Bacteria</taxon>
        <taxon>Pseudomonadati</taxon>
        <taxon>Pseudomonadota</taxon>
        <taxon>Gammaproteobacteria</taxon>
        <taxon>Lysobacterales</taxon>
        <taxon>Lysobacteraceae</taxon>
        <taxon>Alkalisalibacterium</taxon>
    </lineage>
</organism>
<dbReference type="EMBL" id="VRTS01000011">
    <property type="protein sequence ID" value="TXK59732.1"/>
    <property type="molecule type" value="Genomic_DNA"/>
</dbReference>
<accession>A0A5C8KJ86</accession>
<feature type="transmembrane region" description="Helical" evidence="2">
    <location>
        <begin position="310"/>
        <end position="336"/>
    </location>
</feature>
<dbReference type="InterPro" id="IPR050222">
    <property type="entry name" value="MATE_MdtK"/>
</dbReference>
<evidence type="ECO:0000313" key="3">
    <source>
        <dbReference type="EMBL" id="TXK59732.1"/>
    </source>
</evidence>
<feature type="transmembrane region" description="Helical" evidence="2">
    <location>
        <begin position="380"/>
        <end position="402"/>
    </location>
</feature>
<keyword evidence="2" id="KW-0472">Membrane</keyword>
<feature type="transmembrane region" description="Helical" evidence="2">
    <location>
        <begin position="342"/>
        <end position="359"/>
    </location>
</feature>
<dbReference type="InterPro" id="IPR002528">
    <property type="entry name" value="MATE_fam"/>
</dbReference>
<reference evidence="3 4" key="1">
    <citation type="submission" date="2019-08" db="EMBL/GenBank/DDBJ databases">
        <authorList>
            <person name="Karlyshev A.V."/>
        </authorList>
    </citation>
    <scope>NUCLEOTIDE SEQUENCE [LARGE SCALE GENOMIC DNA]</scope>
    <source>
        <strain evidence="3 4">Alg18-2.2</strain>
    </source>
</reference>
<dbReference type="GO" id="GO:0042910">
    <property type="term" value="F:xenobiotic transmembrane transporter activity"/>
    <property type="evidence" value="ECO:0007669"/>
    <property type="project" value="InterPro"/>
</dbReference>
<comment type="caution">
    <text evidence="3">The sequence shown here is derived from an EMBL/GenBank/DDBJ whole genome shotgun (WGS) entry which is preliminary data.</text>
</comment>
<sequence length="442" mass="45857">MRVTGVLAFPVVAGLLSAMGMNVVDAVIAGRHGPLTLASVAMGTAVWSVVVLVLIGVLMAVPPFVAQLNGRQRRAEIGALFRQALWLALVLGLVLMVLVRQGGLLLDVMGVAEEVRPGAVAFLHGISWGAPALAMFFCFRYLSEGVSWTVPTMVMGVAGLLALLPIGYALAFGLWGAPELGAAGLGYATAIVLWGQALGFAAYLARARRYADLGLFERFDPPRWPPIRDLLRVGLPMGVMVFMEGSLFVATALVIGRLGTTAIAAHQIALNVASVAFMVPLGVAMATTVRVGHAVGAGDAPAVRWAAASGYSIAVLAQVVSATIMVAGGTWIATLYTNDTQVVALAGTLLLFAAAFQLVDGVQAMSAGALRGLKDARIPMLLAGVSYWAVGMPVGVWLSLGLDWGAQGMWTGLIVGLSVAAVLLSVRFVRLARNPPGIPAVA</sequence>
<keyword evidence="1" id="KW-0813">Transport</keyword>
<keyword evidence="4" id="KW-1185">Reference proteome</keyword>
<dbReference type="GO" id="GO:0005886">
    <property type="term" value="C:plasma membrane"/>
    <property type="evidence" value="ECO:0007669"/>
    <property type="project" value="TreeGrafter"/>
</dbReference>
<feature type="transmembrane region" description="Helical" evidence="2">
    <location>
        <begin position="154"/>
        <end position="175"/>
    </location>
</feature>
<dbReference type="OrthoDB" id="9780160at2"/>
<dbReference type="Proteomes" id="UP000321248">
    <property type="component" value="Unassembled WGS sequence"/>
</dbReference>
<keyword evidence="2" id="KW-0812">Transmembrane</keyword>
<feature type="transmembrane region" description="Helical" evidence="2">
    <location>
        <begin position="408"/>
        <end position="429"/>
    </location>
</feature>
<dbReference type="GO" id="GO:0015297">
    <property type="term" value="F:antiporter activity"/>
    <property type="evidence" value="ECO:0007669"/>
    <property type="project" value="InterPro"/>
</dbReference>